<dbReference type="GO" id="GO:0030153">
    <property type="term" value="P:bacteriocin immunity"/>
    <property type="evidence" value="ECO:0007669"/>
    <property type="project" value="InterPro"/>
</dbReference>
<accession>A0A223HXB0</accession>
<dbReference type="InterPro" id="IPR036471">
    <property type="entry name" value="Colicin_D_sf"/>
</dbReference>
<dbReference type="Pfam" id="PF09204">
    <property type="entry name" value="Colicin_immun"/>
    <property type="match status" value="1"/>
</dbReference>
<organism evidence="2 3">
    <name type="scientific">Thermoanaerobacterium thermosaccharolyticum</name>
    <name type="common">Clostridium thermosaccharolyticum</name>
    <dbReference type="NCBI Taxonomy" id="1517"/>
    <lineage>
        <taxon>Bacteria</taxon>
        <taxon>Bacillati</taxon>
        <taxon>Bacillota</taxon>
        <taxon>Clostridia</taxon>
        <taxon>Thermoanaerobacterales</taxon>
        <taxon>Thermoanaerobacteraceae</taxon>
        <taxon>Thermoanaerobacterium</taxon>
    </lineage>
</organism>
<proteinExistence type="predicted"/>
<dbReference type="GO" id="GO:0015643">
    <property type="term" value="F:toxic substance binding"/>
    <property type="evidence" value="ECO:0007669"/>
    <property type="project" value="InterPro"/>
</dbReference>
<dbReference type="Proteomes" id="UP000214975">
    <property type="component" value="Chromosome"/>
</dbReference>
<gene>
    <name evidence="2" type="ORF">Thert_00946</name>
</gene>
<reference evidence="2 3" key="1">
    <citation type="submission" date="2016-08" db="EMBL/GenBank/DDBJ databases">
        <title>A novel genetic cassette of butanologenic Thermoanaerobacterium thermosaccharolyticum that directly convert cellulose to butanol.</title>
        <authorList>
            <person name="Li T."/>
            <person name="He J."/>
        </authorList>
    </citation>
    <scope>NUCLEOTIDE SEQUENCE [LARGE SCALE GENOMIC DNA]</scope>
    <source>
        <strain evidence="2 3">TG57</strain>
    </source>
</reference>
<dbReference type="SUPFAM" id="SSF101125">
    <property type="entry name" value="Colicin D immunity protein"/>
    <property type="match status" value="1"/>
</dbReference>
<protein>
    <submittedName>
        <fullName evidence="2">Colicin D</fullName>
    </submittedName>
</protein>
<dbReference type="InterPro" id="IPR015287">
    <property type="entry name" value="Colicin_D_immunity_dom"/>
</dbReference>
<name>A0A223HXB0_THETR</name>
<dbReference type="AlphaFoldDB" id="A0A223HXB0"/>
<evidence type="ECO:0000313" key="2">
    <source>
        <dbReference type="EMBL" id="AST57072.1"/>
    </source>
</evidence>
<feature type="domain" description="Colicin D immunity protein" evidence="1">
    <location>
        <begin position="5"/>
        <end position="88"/>
    </location>
</feature>
<dbReference type="Gene3D" id="1.20.120.650">
    <property type="entry name" value="Colicin D"/>
    <property type="match status" value="1"/>
</dbReference>
<evidence type="ECO:0000259" key="1">
    <source>
        <dbReference type="Pfam" id="PF09204"/>
    </source>
</evidence>
<dbReference type="EMBL" id="CP016893">
    <property type="protein sequence ID" value="AST57072.1"/>
    <property type="molecule type" value="Genomic_DNA"/>
</dbReference>
<evidence type="ECO:0000313" key="3">
    <source>
        <dbReference type="Proteomes" id="UP000214975"/>
    </source>
</evidence>
<sequence length="90" mass="10903">MSNVAIQLIEICRQYVNNNLKINEFIEDFQVLYEQKQDLLTDEEMSLFDDIYMACEYYEQDENIRNEYHLYIGENELRQKVQKLVKKLAA</sequence>
<dbReference type="RefSeq" id="WP_094397018.1">
    <property type="nucleotide sequence ID" value="NZ_CP016893.1"/>
</dbReference>